<evidence type="ECO:0000256" key="2">
    <source>
        <dbReference type="ARBA" id="ARBA00022908"/>
    </source>
</evidence>
<evidence type="ECO:0000256" key="3">
    <source>
        <dbReference type="ARBA" id="ARBA00023125"/>
    </source>
</evidence>
<dbReference type="Gene3D" id="1.10.150.130">
    <property type="match status" value="1"/>
</dbReference>
<keyword evidence="6" id="KW-1160">Virus entry into host cell</keyword>
<keyword evidence="4" id="KW-0233">DNA recombination</keyword>
<organism evidence="9">
    <name type="scientific">marine sediment metagenome</name>
    <dbReference type="NCBI Taxonomy" id="412755"/>
    <lineage>
        <taxon>unclassified sequences</taxon>
        <taxon>metagenomes</taxon>
        <taxon>ecological metagenomes</taxon>
    </lineage>
</organism>
<comment type="caution">
    <text evidence="9">The sequence shown here is derived from an EMBL/GenBank/DDBJ whole genome shotgun (WGS) entry which is preliminary data.</text>
</comment>
<comment type="similarity">
    <text evidence="1">Belongs to the 'phage' integrase family.</text>
</comment>
<dbReference type="Gene3D" id="1.10.443.10">
    <property type="entry name" value="Intergrase catalytic core"/>
    <property type="match status" value="1"/>
</dbReference>
<feature type="non-terminal residue" evidence="9">
    <location>
        <position position="233"/>
    </location>
</feature>
<dbReference type="GO" id="GO:0075713">
    <property type="term" value="P:establishment of integrated proviral latency"/>
    <property type="evidence" value="ECO:0007669"/>
    <property type="project" value="UniProtKB-KW"/>
</dbReference>
<keyword evidence="3" id="KW-0238">DNA-binding</keyword>
<evidence type="ECO:0000256" key="4">
    <source>
        <dbReference type="ARBA" id="ARBA00023172"/>
    </source>
</evidence>
<evidence type="ECO:0000256" key="5">
    <source>
        <dbReference type="ARBA" id="ARBA00023195"/>
    </source>
</evidence>
<dbReference type="GO" id="GO:0003677">
    <property type="term" value="F:DNA binding"/>
    <property type="evidence" value="ECO:0007669"/>
    <property type="project" value="UniProtKB-KW"/>
</dbReference>
<name>X1MYU2_9ZZZZ</name>
<dbReference type="InterPro" id="IPR002104">
    <property type="entry name" value="Integrase_catalytic"/>
</dbReference>
<dbReference type="PANTHER" id="PTHR30629">
    <property type="entry name" value="PROPHAGE INTEGRASE"/>
    <property type="match status" value="1"/>
</dbReference>
<dbReference type="InterPro" id="IPR011010">
    <property type="entry name" value="DNA_brk_join_enz"/>
</dbReference>
<evidence type="ECO:0000259" key="8">
    <source>
        <dbReference type="PROSITE" id="PS51900"/>
    </source>
</evidence>
<evidence type="ECO:0008006" key="10">
    <source>
        <dbReference type="Google" id="ProtNLM"/>
    </source>
</evidence>
<dbReference type="AlphaFoldDB" id="X1MYU2"/>
<evidence type="ECO:0000256" key="6">
    <source>
        <dbReference type="ARBA" id="ARBA00023296"/>
    </source>
</evidence>
<accession>X1MYU2</accession>
<evidence type="ECO:0000313" key="9">
    <source>
        <dbReference type="EMBL" id="GAI36917.1"/>
    </source>
</evidence>
<gene>
    <name evidence="9" type="ORF">S06H3_44100</name>
</gene>
<evidence type="ECO:0000259" key="7">
    <source>
        <dbReference type="PROSITE" id="PS51898"/>
    </source>
</evidence>
<keyword evidence="2" id="KW-0229">DNA integration</keyword>
<dbReference type="EMBL" id="BARV01027408">
    <property type="protein sequence ID" value="GAI36917.1"/>
    <property type="molecule type" value="Genomic_DNA"/>
</dbReference>
<dbReference type="InterPro" id="IPR010998">
    <property type="entry name" value="Integrase_recombinase_N"/>
</dbReference>
<dbReference type="InterPro" id="IPR013762">
    <property type="entry name" value="Integrase-like_cat_sf"/>
</dbReference>
<dbReference type="InterPro" id="IPR050808">
    <property type="entry name" value="Phage_Integrase"/>
</dbReference>
<dbReference type="PANTHER" id="PTHR30629:SF2">
    <property type="entry name" value="PROPHAGE INTEGRASE INTS-RELATED"/>
    <property type="match status" value="1"/>
</dbReference>
<dbReference type="GO" id="GO:0006310">
    <property type="term" value="P:DNA recombination"/>
    <property type="evidence" value="ECO:0007669"/>
    <property type="project" value="UniProtKB-KW"/>
</dbReference>
<dbReference type="InterPro" id="IPR044068">
    <property type="entry name" value="CB"/>
</dbReference>
<dbReference type="GO" id="GO:0015074">
    <property type="term" value="P:DNA integration"/>
    <property type="evidence" value="ECO:0007669"/>
    <property type="project" value="UniProtKB-KW"/>
</dbReference>
<dbReference type="PROSITE" id="PS51898">
    <property type="entry name" value="TYR_RECOMBINASE"/>
    <property type="match status" value="1"/>
</dbReference>
<sequence>MKGHIKQRSKGSWTIWVDLGRDLESGKRKQQTMTVHGSKKDAERELRTVLTRIEGGAYVKPAKLTVGEYLEQWLQSYVSSNVGPRTHERYVEIVHAHLIPALGSIPLIALRSQHIQTYYGKALESGRRDGNGGLSAQTVQHHHRVLYEALKHAVKHGTLIRNVAETVDPPRPEHKEMVTLAPENVNKLLDAVRDTPYYDLFYTAIYTGLRRSELLALRWSYVDLDLATLSVVE</sequence>
<feature type="domain" description="Tyr recombinase" evidence="7">
    <location>
        <begin position="175"/>
        <end position="233"/>
    </location>
</feature>
<protein>
    <recommendedName>
        <fullName evidence="10">Core-binding (CB) domain-containing protein</fullName>
    </recommendedName>
</protein>
<dbReference type="PROSITE" id="PS51900">
    <property type="entry name" value="CB"/>
    <property type="match status" value="1"/>
</dbReference>
<dbReference type="GO" id="GO:0044826">
    <property type="term" value="P:viral genome integration into host DNA"/>
    <property type="evidence" value="ECO:0007669"/>
    <property type="project" value="UniProtKB-KW"/>
</dbReference>
<keyword evidence="5" id="KW-1179">Viral genome integration</keyword>
<evidence type="ECO:0000256" key="1">
    <source>
        <dbReference type="ARBA" id="ARBA00008857"/>
    </source>
</evidence>
<reference evidence="9" key="1">
    <citation type="journal article" date="2014" name="Front. Microbiol.">
        <title>High frequency of phylogenetically diverse reductive dehalogenase-homologous genes in deep subseafloor sedimentary metagenomes.</title>
        <authorList>
            <person name="Kawai M."/>
            <person name="Futagami T."/>
            <person name="Toyoda A."/>
            <person name="Takaki Y."/>
            <person name="Nishi S."/>
            <person name="Hori S."/>
            <person name="Arai W."/>
            <person name="Tsubouchi T."/>
            <person name="Morono Y."/>
            <person name="Uchiyama I."/>
            <person name="Ito T."/>
            <person name="Fujiyama A."/>
            <person name="Inagaki F."/>
            <person name="Takami H."/>
        </authorList>
    </citation>
    <scope>NUCLEOTIDE SEQUENCE</scope>
    <source>
        <strain evidence="9">Expedition CK06-06</strain>
    </source>
</reference>
<feature type="domain" description="Core-binding (CB)" evidence="8">
    <location>
        <begin position="64"/>
        <end position="154"/>
    </location>
</feature>
<dbReference type="Pfam" id="PF14659">
    <property type="entry name" value="Phage_int_SAM_3"/>
    <property type="match status" value="1"/>
</dbReference>
<dbReference type="SUPFAM" id="SSF56349">
    <property type="entry name" value="DNA breaking-rejoining enzymes"/>
    <property type="match status" value="1"/>
</dbReference>
<dbReference type="InterPro" id="IPR004107">
    <property type="entry name" value="Integrase_SAM-like_N"/>
</dbReference>
<proteinExistence type="inferred from homology"/>
<dbReference type="GO" id="GO:0046718">
    <property type="term" value="P:symbiont entry into host cell"/>
    <property type="evidence" value="ECO:0007669"/>
    <property type="project" value="UniProtKB-KW"/>
</dbReference>